<keyword evidence="1" id="KW-0812">Transmembrane</keyword>
<dbReference type="AlphaFoldDB" id="D2VWK3"/>
<feature type="transmembrane region" description="Helical" evidence="1">
    <location>
        <begin position="232"/>
        <end position="258"/>
    </location>
</feature>
<dbReference type="KEGG" id="ngr:NAEGRDRAFT_59417"/>
<name>D2VWK3_NAEGR</name>
<dbReference type="VEuPathDB" id="AmoebaDB:NAEGRDRAFT_59417"/>
<dbReference type="EMBL" id="GG738904">
    <property type="protein sequence ID" value="EFC38856.1"/>
    <property type="molecule type" value="Genomic_DNA"/>
</dbReference>
<gene>
    <name evidence="2" type="ORF">NAEGRDRAFT_59417</name>
</gene>
<keyword evidence="1" id="KW-1133">Transmembrane helix</keyword>
<evidence type="ECO:0000256" key="1">
    <source>
        <dbReference type="SAM" id="Phobius"/>
    </source>
</evidence>
<evidence type="ECO:0000313" key="2">
    <source>
        <dbReference type="EMBL" id="EFC38856.1"/>
    </source>
</evidence>
<organism evidence="3">
    <name type="scientific">Naegleria gruberi</name>
    <name type="common">Amoeba</name>
    <dbReference type="NCBI Taxonomy" id="5762"/>
    <lineage>
        <taxon>Eukaryota</taxon>
        <taxon>Discoba</taxon>
        <taxon>Heterolobosea</taxon>
        <taxon>Tetramitia</taxon>
        <taxon>Eutetramitia</taxon>
        <taxon>Vahlkampfiidae</taxon>
        <taxon>Naegleria</taxon>
    </lineage>
</organism>
<proteinExistence type="predicted"/>
<reference evidence="2 3" key="1">
    <citation type="journal article" date="2010" name="Cell">
        <title>The genome of Naegleria gruberi illuminates early eukaryotic versatility.</title>
        <authorList>
            <person name="Fritz-Laylin L.K."/>
            <person name="Prochnik S.E."/>
            <person name="Ginger M.L."/>
            <person name="Dacks J.B."/>
            <person name="Carpenter M.L."/>
            <person name="Field M.C."/>
            <person name="Kuo A."/>
            <person name="Paredez A."/>
            <person name="Chapman J."/>
            <person name="Pham J."/>
            <person name="Shu S."/>
            <person name="Neupane R."/>
            <person name="Cipriano M."/>
            <person name="Mancuso J."/>
            <person name="Tu H."/>
            <person name="Salamov A."/>
            <person name="Lindquist E."/>
            <person name="Shapiro H."/>
            <person name="Lucas S."/>
            <person name="Grigoriev I.V."/>
            <person name="Cande W.Z."/>
            <person name="Fulton C."/>
            <person name="Rokhsar D.S."/>
            <person name="Dawson S.C."/>
        </authorList>
    </citation>
    <scope>NUCLEOTIDE SEQUENCE [LARGE SCALE GENOMIC DNA]</scope>
    <source>
        <strain evidence="2 3">NEG-M</strain>
    </source>
</reference>
<keyword evidence="3" id="KW-1185">Reference proteome</keyword>
<sequence>MDFAVLLHEIEGYCTSRAANDVAYDLSEPNPKYYYGTSVRVDITFVNLQYSTVDFYLQGTISVQNAKTPQPTAVVRDGVGRLIVNLNEEEFTNGNELLLEFTPRSFFNDQKIRNIRIKIPVVKKASKGELLIHNNQLIYSGKEFTLYFKLFDSDNKPTPVIDIPLLSISSANPNDKLYCQLTNYINGYGFATCANIDTSGQHSLVLKYNNVVLDEYEITVEENPYQFVNEAIVLLLVILVIVSLLILCVGIVSFVFFYKKLNKQNGMNTRPGRVNREEDAEELDNL</sequence>
<accession>D2VWK3</accession>
<dbReference type="RefSeq" id="XP_002671600.1">
    <property type="nucleotide sequence ID" value="XM_002671554.1"/>
</dbReference>
<dbReference type="InParanoid" id="D2VWK3"/>
<dbReference type="GeneID" id="8858850"/>
<evidence type="ECO:0000313" key="3">
    <source>
        <dbReference type="Proteomes" id="UP000006671"/>
    </source>
</evidence>
<keyword evidence="1" id="KW-0472">Membrane</keyword>
<dbReference type="Proteomes" id="UP000006671">
    <property type="component" value="Unassembled WGS sequence"/>
</dbReference>
<protein>
    <submittedName>
        <fullName evidence="2">Predicted protein</fullName>
    </submittedName>
</protein>